<evidence type="ECO:0000313" key="3">
    <source>
        <dbReference type="Proteomes" id="UP000007468"/>
    </source>
</evidence>
<feature type="transmembrane region" description="Helical" evidence="1">
    <location>
        <begin position="106"/>
        <end position="125"/>
    </location>
</feature>
<reference evidence="3" key="1">
    <citation type="submission" date="2010-12" db="EMBL/GenBank/DDBJ databases">
        <title>The genome sequence of Filifactor alocis strain ATCC 35896.</title>
        <authorList>
            <consortium name="The Broad Institute Genome Sequencing Platform"/>
            <person name="Ward D."/>
            <person name="Earl A."/>
            <person name="Feldgarden M."/>
            <person name="Young S.K."/>
            <person name="Gargeya S."/>
            <person name="Zeng Q."/>
            <person name="Alvarado L."/>
            <person name="Berlin A."/>
            <person name="Bochicchio J."/>
            <person name="Chapman S.B."/>
            <person name="Chen Z."/>
            <person name="Freedman E."/>
            <person name="Gellesch M."/>
            <person name="Goldberg J."/>
            <person name="Griggs A."/>
            <person name="Gujja S."/>
            <person name="Heilman E."/>
            <person name="Heiman D."/>
            <person name="Howarth C."/>
            <person name="Mehta T."/>
            <person name="Neiman D."/>
            <person name="Pearson M."/>
            <person name="Roberts A."/>
            <person name="Saif S."/>
            <person name="Shea T."/>
            <person name="Shenoy N."/>
            <person name="Sisk P."/>
            <person name="Stolte C."/>
            <person name="Sykes S."/>
            <person name="White J."/>
            <person name="Yandava C."/>
            <person name="Izard J."/>
            <person name="Blanton J.M."/>
            <person name="Baranova O.V."/>
            <person name="Tanner A.C."/>
            <person name="Dewhirst F.E."/>
            <person name="Haas B."/>
            <person name="Nusbaum C."/>
            <person name="Birren B."/>
        </authorList>
    </citation>
    <scope>NUCLEOTIDE SEQUENCE [LARGE SCALE GENOMIC DNA]</scope>
    <source>
        <strain evidence="3">ATCC 35896 / D40 B5</strain>
    </source>
</reference>
<evidence type="ECO:0000256" key="1">
    <source>
        <dbReference type="SAM" id="Phobius"/>
    </source>
</evidence>
<name>E8RK84_FILAD</name>
<keyword evidence="3" id="KW-1185">Reference proteome</keyword>
<keyword evidence="1" id="KW-0812">Transmembrane</keyword>
<proteinExistence type="predicted"/>
<sequence>MLNKKNIQILLITMVILILCSMIFTESVLLPKIAVAGVIIYSIAAILYFYTHRVETIILLNIGNIFVLLSLGFDRNILLFKTTGVILMITGIVGVFYSYQNEKKILSCLPYFFEACVGGYLLYYLSCVIK</sequence>
<dbReference type="HOGENOM" id="CLU_1934896_0_0_9"/>
<protein>
    <submittedName>
        <fullName evidence="2">Uncharacterized protein</fullName>
    </submittedName>
</protein>
<dbReference type="RefSeq" id="WP_014263186.1">
    <property type="nucleotide sequence ID" value="NC_016630.1"/>
</dbReference>
<feature type="transmembrane region" description="Helical" evidence="1">
    <location>
        <begin position="57"/>
        <end position="73"/>
    </location>
</feature>
<keyword evidence="1" id="KW-0472">Membrane</keyword>
<gene>
    <name evidence="2" type="ordered locus">HMPREF0389_01751</name>
</gene>
<dbReference type="AlphaFoldDB" id="E8RK84"/>
<dbReference type="KEGG" id="faa:HMPREF0389_01751"/>
<organism evidence="2 3">
    <name type="scientific">Filifactor alocis (strain ATCC 35896 / CCUG 47790 / D40 B5)</name>
    <name type="common">Fusobacterium alocis</name>
    <dbReference type="NCBI Taxonomy" id="546269"/>
    <lineage>
        <taxon>Bacteria</taxon>
        <taxon>Bacillati</taxon>
        <taxon>Bacillota</taxon>
        <taxon>Clostridia</taxon>
        <taxon>Peptostreptococcales</taxon>
        <taxon>Filifactoraceae</taxon>
        <taxon>Filifactor</taxon>
    </lineage>
</organism>
<accession>E8RK84</accession>
<feature type="transmembrane region" description="Helical" evidence="1">
    <location>
        <begin position="79"/>
        <end position="99"/>
    </location>
</feature>
<evidence type="ECO:0000313" key="2">
    <source>
        <dbReference type="EMBL" id="ADW16194.1"/>
    </source>
</evidence>
<dbReference type="Proteomes" id="UP000007468">
    <property type="component" value="Chromosome"/>
</dbReference>
<feature type="transmembrane region" description="Helical" evidence="1">
    <location>
        <begin position="7"/>
        <end position="24"/>
    </location>
</feature>
<dbReference type="EMBL" id="CP002390">
    <property type="protein sequence ID" value="ADW16194.1"/>
    <property type="molecule type" value="Genomic_DNA"/>
</dbReference>
<feature type="transmembrane region" description="Helical" evidence="1">
    <location>
        <begin position="30"/>
        <end position="50"/>
    </location>
</feature>
<keyword evidence="1" id="KW-1133">Transmembrane helix</keyword>